<protein>
    <recommendedName>
        <fullName evidence="7">EF-hand domain-containing protein</fullName>
    </recommendedName>
</protein>
<name>A0AAN8PGR4_POLSC</name>
<sequence length="506" mass="57821">MEGTKERVFPWDGDDDGSRVGVFRLNPRCRYTTLVLHANLDFVDPVRDLNVYENVGGERRQRRAFMYGFVKEIKSKYKRNAEKILKMIESVYRWIPLGTIIDKKVLVVHGGISDITDLECIKKIDRQKYVSLLRPPLGDSLDGGAEAIDKHEWKQVFDLLWSDPQGHNGCIPNSLRGAGTYFGPDVTKKFLEKNKMLFLIRSHECKPWGYEMAHDDKVITIFSASNYYETGSNKGAYLKLTGSNLSIHFIQFTTFTNRMKKMTFRQRVGLIESSALRELSQKIISVRHQLMEEFKKFDSHDSGKITTSNWCTAMENSTGLRIPWRMLKEKLVMTDADTGKVIYATTFQDHLPGPKIGKMTVVETLYRNKTSLEAIFRIIDKDNSGNVCIVRPTESDVYPNKLAHVLPPAGYITLDEFSEACSLLSKHIPNSVPQEHLLDICRSMDMNKDGQVDLNEFLETFRLVDIHREVESPTCDFDDSSSCDGTTSATTNRKPEENVERTTNQL</sequence>
<dbReference type="CDD" id="cd00051">
    <property type="entry name" value="EFh"/>
    <property type="match status" value="1"/>
</dbReference>
<evidence type="ECO:0000259" key="7">
    <source>
        <dbReference type="PROSITE" id="PS50222"/>
    </source>
</evidence>
<evidence type="ECO:0000256" key="6">
    <source>
        <dbReference type="SAM" id="MobiDB-lite"/>
    </source>
</evidence>
<dbReference type="InterPro" id="IPR002048">
    <property type="entry name" value="EF_hand_dom"/>
</dbReference>
<accession>A0AAN8PGR4</accession>
<gene>
    <name evidence="8" type="ORF">RUM43_014306</name>
</gene>
<dbReference type="SMART" id="SM00156">
    <property type="entry name" value="PP2Ac"/>
    <property type="match status" value="1"/>
</dbReference>
<reference evidence="8 9" key="1">
    <citation type="submission" date="2023-10" db="EMBL/GenBank/DDBJ databases">
        <title>Genomes of two closely related lineages of the louse Polyplax serrata with different host specificities.</title>
        <authorList>
            <person name="Martinu J."/>
            <person name="Tarabai H."/>
            <person name="Stefka J."/>
            <person name="Hypsa V."/>
        </authorList>
    </citation>
    <scope>NUCLEOTIDE SEQUENCE [LARGE SCALE GENOMIC DNA]</scope>
    <source>
        <strain evidence="8">HR10_N</strain>
    </source>
</reference>
<dbReference type="InterPro" id="IPR006186">
    <property type="entry name" value="Ser/Thr-sp_prot-phosphatase"/>
</dbReference>
<feature type="compositionally biased region" description="Polar residues" evidence="6">
    <location>
        <begin position="482"/>
        <end position="492"/>
    </location>
</feature>
<dbReference type="SUPFAM" id="SSF47473">
    <property type="entry name" value="EF-hand"/>
    <property type="match status" value="1"/>
</dbReference>
<comment type="caution">
    <text evidence="8">The sequence shown here is derived from an EMBL/GenBank/DDBJ whole genome shotgun (WGS) entry which is preliminary data.</text>
</comment>
<dbReference type="GO" id="GO:0005509">
    <property type="term" value="F:calcium ion binding"/>
    <property type="evidence" value="ECO:0007669"/>
    <property type="project" value="InterPro"/>
</dbReference>
<feature type="region of interest" description="Disordered" evidence="6">
    <location>
        <begin position="474"/>
        <end position="506"/>
    </location>
</feature>
<proteinExistence type="inferred from homology"/>
<keyword evidence="5" id="KW-0464">Manganese</keyword>
<keyword evidence="3" id="KW-0479">Metal-binding</keyword>
<evidence type="ECO:0000256" key="3">
    <source>
        <dbReference type="ARBA" id="ARBA00022723"/>
    </source>
</evidence>
<dbReference type="SUPFAM" id="SSF56300">
    <property type="entry name" value="Metallo-dependent phosphatases"/>
    <property type="match status" value="1"/>
</dbReference>
<comment type="cofactor">
    <cofactor evidence="1">
        <name>Mn(2+)</name>
        <dbReference type="ChEBI" id="CHEBI:29035"/>
    </cofactor>
</comment>
<dbReference type="InterPro" id="IPR029052">
    <property type="entry name" value="Metallo-depent_PP-like"/>
</dbReference>
<dbReference type="PROSITE" id="PS50222">
    <property type="entry name" value="EF_HAND_2"/>
    <property type="match status" value="2"/>
</dbReference>
<dbReference type="PANTHER" id="PTHR45668:SF3">
    <property type="entry name" value="SERINE_THREONINE-PROTEIN PHOSPHATASE RDGC"/>
    <property type="match status" value="1"/>
</dbReference>
<dbReference type="Gene3D" id="3.60.21.10">
    <property type="match status" value="1"/>
</dbReference>
<dbReference type="EMBL" id="JAWJWE010000009">
    <property type="protein sequence ID" value="KAK6631209.1"/>
    <property type="molecule type" value="Genomic_DNA"/>
</dbReference>
<dbReference type="Pfam" id="PF00149">
    <property type="entry name" value="Metallophos"/>
    <property type="match status" value="1"/>
</dbReference>
<dbReference type="InterPro" id="IPR011992">
    <property type="entry name" value="EF-hand-dom_pair"/>
</dbReference>
<feature type="domain" description="EF-hand" evidence="7">
    <location>
        <begin position="432"/>
        <end position="467"/>
    </location>
</feature>
<dbReference type="SMART" id="SM00054">
    <property type="entry name" value="EFh"/>
    <property type="match status" value="2"/>
</dbReference>
<dbReference type="PROSITE" id="PS00018">
    <property type="entry name" value="EF_HAND_1"/>
    <property type="match status" value="1"/>
</dbReference>
<dbReference type="InterPro" id="IPR051134">
    <property type="entry name" value="PPP_phosphatase"/>
</dbReference>
<evidence type="ECO:0000256" key="4">
    <source>
        <dbReference type="ARBA" id="ARBA00022837"/>
    </source>
</evidence>
<dbReference type="GO" id="GO:0016787">
    <property type="term" value="F:hydrolase activity"/>
    <property type="evidence" value="ECO:0007669"/>
    <property type="project" value="InterPro"/>
</dbReference>
<comment type="similarity">
    <text evidence="2">Belongs to the PPP phosphatase family.</text>
</comment>
<evidence type="ECO:0000313" key="8">
    <source>
        <dbReference type="EMBL" id="KAK6631209.1"/>
    </source>
</evidence>
<organism evidence="8 9">
    <name type="scientific">Polyplax serrata</name>
    <name type="common">Common mouse louse</name>
    <dbReference type="NCBI Taxonomy" id="468196"/>
    <lineage>
        <taxon>Eukaryota</taxon>
        <taxon>Metazoa</taxon>
        <taxon>Ecdysozoa</taxon>
        <taxon>Arthropoda</taxon>
        <taxon>Hexapoda</taxon>
        <taxon>Insecta</taxon>
        <taxon>Pterygota</taxon>
        <taxon>Neoptera</taxon>
        <taxon>Paraneoptera</taxon>
        <taxon>Psocodea</taxon>
        <taxon>Troctomorpha</taxon>
        <taxon>Phthiraptera</taxon>
        <taxon>Anoplura</taxon>
        <taxon>Polyplacidae</taxon>
        <taxon>Polyplax</taxon>
    </lineage>
</organism>
<keyword evidence="4" id="KW-0106">Calcium</keyword>
<feature type="domain" description="EF-hand" evidence="7">
    <location>
        <begin position="285"/>
        <end position="320"/>
    </location>
</feature>
<dbReference type="InterPro" id="IPR004843">
    <property type="entry name" value="Calcineurin-like_PHP"/>
</dbReference>
<dbReference type="Pfam" id="PF13833">
    <property type="entry name" value="EF-hand_8"/>
    <property type="match status" value="1"/>
</dbReference>
<dbReference type="PRINTS" id="PR00114">
    <property type="entry name" value="STPHPHTASE"/>
</dbReference>
<evidence type="ECO:0000256" key="2">
    <source>
        <dbReference type="ARBA" id="ARBA00008294"/>
    </source>
</evidence>
<dbReference type="Gene3D" id="1.10.238.10">
    <property type="entry name" value="EF-hand"/>
    <property type="match status" value="1"/>
</dbReference>
<evidence type="ECO:0000256" key="5">
    <source>
        <dbReference type="ARBA" id="ARBA00023211"/>
    </source>
</evidence>
<evidence type="ECO:0000256" key="1">
    <source>
        <dbReference type="ARBA" id="ARBA00001936"/>
    </source>
</evidence>
<dbReference type="Proteomes" id="UP001372834">
    <property type="component" value="Unassembled WGS sequence"/>
</dbReference>
<dbReference type="InterPro" id="IPR018247">
    <property type="entry name" value="EF_Hand_1_Ca_BS"/>
</dbReference>
<evidence type="ECO:0000313" key="9">
    <source>
        <dbReference type="Proteomes" id="UP001372834"/>
    </source>
</evidence>
<dbReference type="AlphaFoldDB" id="A0AAN8PGR4"/>
<dbReference type="PANTHER" id="PTHR45668">
    <property type="entry name" value="SERINE/THREONINE-PROTEIN PHOSPHATASE 5-RELATED"/>
    <property type="match status" value="1"/>
</dbReference>